<organism evidence="2 3">
    <name type="scientific">Acinetobacter rudis</name>
    <dbReference type="NCBI Taxonomy" id="632955"/>
    <lineage>
        <taxon>Bacteria</taxon>
        <taxon>Pseudomonadati</taxon>
        <taxon>Pseudomonadota</taxon>
        <taxon>Gammaproteobacteria</taxon>
        <taxon>Moraxellales</taxon>
        <taxon>Moraxellaceae</taxon>
        <taxon>Acinetobacter</taxon>
    </lineage>
</organism>
<protein>
    <submittedName>
        <fullName evidence="2">GNAT family N-acetyltransferase</fullName>
    </submittedName>
</protein>
<dbReference type="EMBL" id="JAVIDL010000010">
    <property type="protein sequence ID" value="MDQ8935473.1"/>
    <property type="molecule type" value="Genomic_DNA"/>
</dbReference>
<feature type="domain" description="N-acetyltransferase" evidence="1">
    <location>
        <begin position="5"/>
        <end position="180"/>
    </location>
</feature>
<comment type="caution">
    <text evidence="2">The sequence shown here is derived from an EMBL/GenBank/DDBJ whole genome shotgun (WGS) entry which is preliminary data.</text>
</comment>
<dbReference type="InterPro" id="IPR000182">
    <property type="entry name" value="GNAT_dom"/>
</dbReference>
<dbReference type="Pfam" id="PF00583">
    <property type="entry name" value="Acetyltransf_1"/>
    <property type="match status" value="1"/>
</dbReference>
<dbReference type="CDD" id="cd04301">
    <property type="entry name" value="NAT_SF"/>
    <property type="match status" value="1"/>
</dbReference>
<dbReference type="SUPFAM" id="SSF55729">
    <property type="entry name" value="Acyl-CoA N-acyltransferases (Nat)"/>
    <property type="match status" value="1"/>
</dbReference>
<dbReference type="Gene3D" id="3.40.630.30">
    <property type="match status" value="1"/>
</dbReference>
<dbReference type="InterPro" id="IPR016181">
    <property type="entry name" value="Acyl_CoA_acyltransferase"/>
</dbReference>
<evidence type="ECO:0000313" key="2">
    <source>
        <dbReference type="EMBL" id="MDQ8935473.1"/>
    </source>
</evidence>
<gene>
    <name evidence="2" type="ORF">RFH47_07000</name>
</gene>
<dbReference type="AlphaFoldDB" id="A0AAW8J7P5"/>
<evidence type="ECO:0000313" key="3">
    <source>
        <dbReference type="Proteomes" id="UP001243844"/>
    </source>
</evidence>
<dbReference type="PROSITE" id="PS51186">
    <property type="entry name" value="GNAT"/>
    <property type="match status" value="1"/>
</dbReference>
<reference evidence="2" key="1">
    <citation type="submission" date="2023-08" db="EMBL/GenBank/DDBJ databases">
        <title>Emergence of clinically-relevant ST2 carbapenem-resistant Acinetobacter baumannii strains in hospital sewages in Zhejiang, East of China.</title>
        <authorList>
            <person name="Kaichao C."/>
            <person name="Zhang R."/>
        </authorList>
    </citation>
    <scope>NUCLEOTIDE SEQUENCE</scope>
    <source>
        <strain evidence="2">M-RB-37</strain>
    </source>
</reference>
<proteinExistence type="predicted"/>
<accession>A0AAW8J7P5</accession>
<sequence length="182" mass="20630">MSVEIELRPLESTEIDLIWSHIDRRELITQMYWQNQDELEAYDCHHDVEAWDKEMLRKDPADLKKAYAQGAAFIGAWAGQQLVGICVVARRPVESISGAHLLKYFYIDANHRSLGIGTKLMRAALESVQAFHGDALYISSIPTCNTVDFYINQGAELLVVPDPDLFELEPEDVHLLCPVSML</sequence>
<name>A0AAW8J7P5_9GAMM</name>
<evidence type="ECO:0000259" key="1">
    <source>
        <dbReference type="PROSITE" id="PS51186"/>
    </source>
</evidence>
<dbReference type="Proteomes" id="UP001243844">
    <property type="component" value="Unassembled WGS sequence"/>
</dbReference>
<dbReference type="RefSeq" id="WP_308981279.1">
    <property type="nucleotide sequence ID" value="NZ_JAVIDL010000010.1"/>
</dbReference>
<dbReference type="GO" id="GO:0016747">
    <property type="term" value="F:acyltransferase activity, transferring groups other than amino-acyl groups"/>
    <property type="evidence" value="ECO:0007669"/>
    <property type="project" value="InterPro"/>
</dbReference>